<dbReference type="Proteomes" id="UP000244956">
    <property type="component" value="Unassembled WGS sequence"/>
</dbReference>
<dbReference type="Gene3D" id="3.30.565.10">
    <property type="entry name" value="Histidine kinase-like ATPase, C-terminal domain"/>
    <property type="match status" value="1"/>
</dbReference>
<keyword evidence="7 18" id="KW-0812">Transmembrane</keyword>
<evidence type="ECO:0000313" key="24">
    <source>
        <dbReference type="EMBL" id="PWD98659.1"/>
    </source>
</evidence>
<dbReference type="SUPFAM" id="SSF55874">
    <property type="entry name" value="ATPase domain of HSP90 chaperone/DNA topoisomerase II/histidine kinase"/>
    <property type="match status" value="1"/>
</dbReference>
<keyword evidence="25" id="KW-1185">Reference proteome</keyword>
<dbReference type="FunFam" id="1.10.287.130:FF:000002">
    <property type="entry name" value="Two-component osmosensing histidine kinase"/>
    <property type="match status" value="1"/>
</dbReference>
<comment type="subcellular location">
    <subcellularLocation>
        <location evidence="2">Cell membrane</location>
        <topology evidence="2">Multi-pass membrane protein</topology>
    </subcellularLocation>
</comment>
<dbReference type="GO" id="GO:0005886">
    <property type="term" value="C:plasma membrane"/>
    <property type="evidence" value="ECO:0007669"/>
    <property type="project" value="UniProtKB-SubCell"/>
</dbReference>
<feature type="domain" description="HPt" evidence="23">
    <location>
        <begin position="1333"/>
        <end position="1426"/>
    </location>
</feature>
<feature type="domain" description="PAC" evidence="22">
    <location>
        <begin position="408"/>
        <end position="461"/>
    </location>
</feature>
<dbReference type="InterPro" id="IPR003018">
    <property type="entry name" value="GAF"/>
</dbReference>
<dbReference type="PROSITE" id="PS50112">
    <property type="entry name" value="PAS"/>
    <property type="match status" value="2"/>
</dbReference>
<keyword evidence="5 17" id="KW-0597">Phosphoprotein</keyword>
<evidence type="ECO:0000259" key="21">
    <source>
        <dbReference type="PROSITE" id="PS50112"/>
    </source>
</evidence>
<dbReference type="SUPFAM" id="SSF55785">
    <property type="entry name" value="PYP-like sensor domain (PAS domain)"/>
    <property type="match status" value="2"/>
</dbReference>
<evidence type="ECO:0000256" key="17">
    <source>
        <dbReference type="PROSITE-ProRule" id="PRU00169"/>
    </source>
</evidence>
<dbReference type="SUPFAM" id="SSF52172">
    <property type="entry name" value="CheY-like"/>
    <property type="match status" value="1"/>
</dbReference>
<dbReference type="InterPro" id="IPR008207">
    <property type="entry name" value="Sig_transdc_His_kin_Hpt_dom"/>
</dbReference>
<dbReference type="GO" id="GO:0000155">
    <property type="term" value="F:phosphorelay sensor kinase activity"/>
    <property type="evidence" value="ECO:0007669"/>
    <property type="project" value="InterPro"/>
</dbReference>
<dbReference type="PROSITE" id="PS50894">
    <property type="entry name" value="HPT"/>
    <property type="match status" value="1"/>
</dbReference>
<dbReference type="InterPro" id="IPR036890">
    <property type="entry name" value="HATPase_C_sf"/>
</dbReference>
<dbReference type="PRINTS" id="PR00344">
    <property type="entry name" value="BCTRLSENSOR"/>
</dbReference>
<keyword evidence="8" id="KW-0547">Nucleotide-binding</keyword>
<dbReference type="CDD" id="cd17546">
    <property type="entry name" value="REC_hyHK_CKI1_RcsC-like"/>
    <property type="match status" value="1"/>
</dbReference>
<dbReference type="InterPro" id="IPR011006">
    <property type="entry name" value="CheY-like_superfamily"/>
</dbReference>
<evidence type="ECO:0000256" key="18">
    <source>
        <dbReference type="SAM" id="Phobius"/>
    </source>
</evidence>
<dbReference type="InterPro" id="IPR036097">
    <property type="entry name" value="HisK_dim/P_sf"/>
</dbReference>
<evidence type="ECO:0000259" key="20">
    <source>
        <dbReference type="PROSITE" id="PS50110"/>
    </source>
</evidence>
<feature type="modified residue" description="Phosphohistidine" evidence="16">
    <location>
        <position position="1372"/>
    </location>
</feature>
<evidence type="ECO:0000256" key="13">
    <source>
        <dbReference type="ARBA" id="ARBA00023136"/>
    </source>
</evidence>
<evidence type="ECO:0000256" key="7">
    <source>
        <dbReference type="ARBA" id="ARBA00022692"/>
    </source>
</evidence>
<dbReference type="NCBIfam" id="TIGR00229">
    <property type="entry name" value="sensory_box"/>
    <property type="match status" value="2"/>
</dbReference>
<evidence type="ECO:0000256" key="11">
    <source>
        <dbReference type="ARBA" id="ARBA00022989"/>
    </source>
</evidence>
<dbReference type="PROSITE" id="PS50109">
    <property type="entry name" value="HIS_KIN"/>
    <property type="match status" value="1"/>
</dbReference>
<dbReference type="Pfam" id="PF08447">
    <property type="entry name" value="PAS_3"/>
    <property type="match status" value="1"/>
</dbReference>
<dbReference type="GO" id="GO:0005524">
    <property type="term" value="F:ATP binding"/>
    <property type="evidence" value="ECO:0007669"/>
    <property type="project" value="UniProtKB-KW"/>
</dbReference>
<comment type="caution">
    <text evidence="24">The sequence shown here is derived from an EMBL/GenBank/DDBJ whole genome shotgun (WGS) entry which is preliminary data.</text>
</comment>
<dbReference type="SUPFAM" id="SSF47384">
    <property type="entry name" value="Homodimeric domain of signal transducing histidine kinase"/>
    <property type="match status" value="1"/>
</dbReference>
<dbReference type="PROSITE" id="PS50110">
    <property type="entry name" value="RESPONSE_REGULATORY"/>
    <property type="match status" value="1"/>
</dbReference>
<name>A0A2U2B6G2_9BACT</name>
<dbReference type="InterPro" id="IPR035965">
    <property type="entry name" value="PAS-like_dom_sf"/>
</dbReference>
<dbReference type="Pfam" id="PF01627">
    <property type="entry name" value="Hpt"/>
    <property type="match status" value="1"/>
</dbReference>
<evidence type="ECO:0000256" key="8">
    <source>
        <dbReference type="ARBA" id="ARBA00022741"/>
    </source>
</evidence>
<dbReference type="SUPFAM" id="SSF55781">
    <property type="entry name" value="GAF domain-like"/>
    <property type="match status" value="1"/>
</dbReference>
<accession>A0A2U2B6G2</accession>
<dbReference type="InterPro" id="IPR003661">
    <property type="entry name" value="HisK_dim/P_dom"/>
</dbReference>
<dbReference type="InterPro" id="IPR005467">
    <property type="entry name" value="His_kinase_dom"/>
</dbReference>
<evidence type="ECO:0000256" key="1">
    <source>
        <dbReference type="ARBA" id="ARBA00000085"/>
    </source>
</evidence>
<evidence type="ECO:0000256" key="15">
    <source>
        <dbReference type="ARBA" id="ARBA00068150"/>
    </source>
</evidence>
<feature type="domain" description="Response regulatory" evidence="20">
    <location>
        <begin position="1173"/>
        <end position="1293"/>
    </location>
</feature>
<dbReference type="CDD" id="cd16922">
    <property type="entry name" value="HATPase_EvgS-ArcB-TorS-like"/>
    <property type="match status" value="1"/>
</dbReference>
<feature type="domain" description="Histidine kinase" evidence="19">
    <location>
        <begin position="785"/>
        <end position="1006"/>
    </location>
</feature>
<dbReference type="SMART" id="SM00091">
    <property type="entry name" value="PAS"/>
    <property type="match status" value="2"/>
</dbReference>
<comment type="catalytic activity">
    <reaction evidence="1">
        <text>ATP + protein L-histidine = ADP + protein N-phospho-L-histidine.</text>
        <dbReference type="EC" id="2.7.13.3"/>
    </reaction>
</comment>
<evidence type="ECO:0000256" key="5">
    <source>
        <dbReference type="ARBA" id="ARBA00022553"/>
    </source>
</evidence>
<dbReference type="RefSeq" id="WP_109265193.1">
    <property type="nucleotide sequence ID" value="NZ_QEWP01000012.1"/>
</dbReference>
<dbReference type="CDD" id="cd00130">
    <property type="entry name" value="PAS"/>
    <property type="match status" value="2"/>
</dbReference>
<dbReference type="InterPro" id="IPR003594">
    <property type="entry name" value="HATPase_dom"/>
</dbReference>
<feature type="domain" description="PAS" evidence="21">
    <location>
        <begin position="462"/>
        <end position="536"/>
    </location>
</feature>
<dbReference type="Gene3D" id="3.40.50.2300">
    <property type="match status" value="1"/>
</dbReference>
<keyword evidence="9 24" id="KW-0418">Kinase</keyword>
<dbReference type="Pfam" id="PF00512">
    <property type="entry name" value="HisKA"/>
    <property type="match status" value="1"/>
</dbReference>
<dbReference type="EC" id="2.7.13.3" evidence="3"/>
<dbReference type="SMART" id="SM00387">
    <property type="entry name" value="HATPase_c"/>
    <property type="match status" value="1"/>
</dbReference>
<dbReference type="InterPro" id="IPR000700">
    <property type="entry name" value="PAS-assoc_C"/>
</dbReference>
<proteinExistence type="predicted"/>
<evidence type="ECO:0000256" key="10">
    <source>
        <dbReference type="ARBA" id="ARBA00022840"/>
    </source>
</evidence>
<dbReference type="InterPro" id="IPR001789">
    <property type="entry name" value="Sig_transdc_resp-reg_receiver"/>
</dbReference>
<keyword evidence="13 18" id="KW-0472">Membrane</keyword>
<dbReference type="PANTHER" id="PTHR45339:SF1">
    <property type="entry name" value="HYBRID SIGNAL TRANSDUCTION HISTIDINE KINASE J"/>
    <property type="match status" value="1"/>
</dbReference>
<evidence type="ECO:0000313" key="25">
    <source>
        <dbReference type="Proteomes" id="UP000244956"/>
    </source>
</evidence>
<dbReference type="Pfam" id="PF01590">
    <property type="entry name" value="GAF"/>
    <property type="match status" value="1"/>
</dbReference>
<evidence type="ECO:0000256" key="2">
    <source>
        <dbReference type="ARBA" id="ARBA00004651"/>
    </source>
</evidence>
<organism evidence="24 25">
    <name type="scientific">Marinilabilia rubra</name>
    <dbReference type="NCBI Taxonomy" id="2162893"/>
    <lineage>
        <taxon>Bacteria</taxon>
        <taxon>Pseudomonadati</taxon>
        <taxon>Bacteroidota</taxon>
        <taxon>Bacteroidia</taxon>
        <taxon>Marinilabiliales</taxon>
        <taxon>Marinilabiliaceae</taxon>
        <taxon>Marinilabilia</taxon>
    </lineage>
</organism>
<feature type="domain" description="PAS" evidence="21">
    <location>
        <begin position="337"/>
        <end position="407"/>
    </location>
</feature>
<protein>
    <recommendedName>
        <fullName evidence="15">Sensory/regulatory protein RpfC</fullName>
        <ecNumber evidence="3">2.7.13.3</ecNumber>
    </recommendedName>
</protein>
<dbReference type="InterPro" id="IPR000014">
    <property type="entry name" value="PAS"/>
</dbReference>
<evidence type="ECO:0000256" key="9">
    <source>
        <dbReference type="ARBA" id="ARBA00022777"/>
    </source>
</evidence>
<keyword evidence="11 18" id="KW-1133">Transmembrane helix</keyword>
<feature type="domain" description="PAC" evidence="22">
    <location>
        <begin position="539"/>
        <end position="591"/>
    </location>
</feature>
<dbReference type="SMART" id="SM00065">
    <property type="entry name" value="GAF"/>
    <property type="match status" value="1"/>
</dbReference>
<keyword evidence="10" id="KW-0067">ATP-binding</keyword>
<dbReference type="SMART" id="SM00388">
    <property type="entry name" value="HisKA"/>
    <property type="match status" value="1"/>
</dbReference>
<evidence type="ECO:0000259" key="22">
    <source>
        <dbReference type="PROSITE" id="PS50113"/>
    </source>
</evidence>
<evidence type="ECO:0000256" key="14">
    <source>
        <dbReference type="ARBA" id="ARBA00064003"/>
    </source>
</evidence>
<dbReference type="CDD" id="cd00082">
    <property type="entry name" value="HisKA"/>
    <property type="match status" value="1"/>
</dbReference>
<dbReference type="FunFam" id="3.30.565.10:FF:000010">
    <property type="entry name" value="Sensor histidine kinase RcsC"/>
    <property type="match status" value="1"/>
</dbReference>
<dbReference type="InterPro" id="IPR004358">
    <property type="entry name" value="Sig_transdc_His_kin-like_C"/>
</dbReference>
<dbReference type="SMART" id="SM00448">
    <property type="entry name" value="REC"/>
    <property type="match status" value="1"/>
</dbReference>
<dbReference type="InterPro" id="IPR001610">
    <property type="entry name" value="PAC"/>
</dbReference>
<dbReference type="PROSITE" id="PS50113">
    <property type="entry name" value="PAC"/>
    <property type="match status" value="2"/>
</dbReference>
<evidence type="ECO:0000259" key="23">
    <source>
        <dbReference type="PROSITE" id="PS50894"/>
    </source>
</evidence>
<dbReference type="Gene3D" id="3.30.450.40">
    <property type="match status" value="1"/>
</dbReference>
<dbReference type="EMBL" id="QEWP01000012">
    <property type="protein sequence ID" value="PWD98659.1"/>
    <property type="molecule type" value="Genomic_DNA"/>
</dbReference>
<keyword evidence="4" id="KW-1003">Cell membrane</keyword>
<comment type="subunit">
    <text evidence="14">At low DSF concentrations, interacts with RpfF.</text>
</comment>
<evidence type="ECO:0000259" key="19">
    <source>
        <dbReference type="PROSITE" id="PS50109"/>
    </source>
</evidence>
<dbReference type="SMART" id="SM00086">
    <property type="entry name" value="PAC"/>
    <property type="match status" value="2"/>
</dbReference>
<dbReference type="InterPro" id="IPR036641">
    <property type="entry name" value="HPT_dom_sf"/>
</dbReference>
<evidence type="ECO:0000256" key="6">
    <source>
        <dbReference type="ARBA" id="ARBA00022679"/>
    </source>
</evidence>
<evidence type="ECO:0000256" key="3">
    <source>
        <dbReference type="ARBA" id="ARBA00012438"/>
    </source>
</evidence>
<dbReference type="Pfam" id="PF00072">
    <property type="entry name" value="Response_reg"/>
    <property type="match status" value="1"/>
</dbReference>
<dbReference type="Gene3D" id="1.20.120.160">
    <property type="entry name" value="HPT domain"/>
    <property type="match status" value="1"/>
</dbReference>
<dbReference type="Pfam" id="PF08448">
    <property type="entry name" value="PAS_4"/>
    <property type="match status" value="1"/>
</dbReference>
<dbReference type="SUPFAM" id="SSF47226">
    <property type="entry name" value="Histidine-containing phosphotransfer domain, HPT domain"/>
    <property type="match status" value="1"/>
</dbReference>
<feature type="transmembrane region" description="Helical" evidence="18">
    <location>
        <begin position="290"/>
        <end position="317"/>
    </location>
</feature>
<keyword evidence="6" id="KW-0808">Transferase</keyword>
<sequence length="1426" mass="162495">MLKEYLNPIKTNSSISQKVLAGYIIILFLLVFVAGASLLGISRLKDWVRSTEKVDQLLQQIYISRIQAENLTLKTDTTSSYIVDSLTQRIEVLLDEARHSRLNKNSREELGSIDNWLEKYKHYWLLVINLKDHRSESEKKMDSLFQDVFAAARQPFPRRLTWNSKKKVNKLEESELYNDLMFQLLYLKEIEKQLWNYPEDFVTRNMVDTVFKRILSLIPPDGVVPPQSSSSKPLRSMRRGLAGYQREMLTLVDELEEIGEAQSMMDQSSRSIQQAGENANYHQNHAMEEWVIIGFVVLSVFMALAIVVGVWLALIFVRKIRHDENTRELANRQLQTNRQLLNDIINNSAALIYVKDIDGKYALINQPMEETLGMEAHRIIGRTDMDIYPEDAAKEFKKNDDEVLSIGRSIQKEEYVPAGNQKRIFLSNKFPIKDRTGKIISICGVSTDITPLRQALSDLERSRENYRNIVTNVPGIVYHCQNDPKRTMLFISGGVEKIIGLGINAFILEGQSIVPFIEKEDLPKVRTTLDEALHSQRPFEIEYRIRDLVGARKWVYEKGLPVLDHATGKTTFQGVIIDITAQKEAVNEIMVRDKLLEGVSEALKELIASAHFRSALQRALRVLGRGAGVDRAFAFRNYRNEPGKLLFKHFVEWERSTLEPIRRRDLADLAYENISPSWYFTLSDQKELIISSDSASHREKSFLRKLNSTSMLIVPVFVHETFWGFIGFAQEMQSGNWAESQKTLFKAFAVTMGLMIARYESGIELQKAKEAAEAATRAKSDFLARMSHEIRTPLNAIIGWTHLGLEKSGFRGQSDYLKRIQSSSRSLLGIINDILDFSKIEAGRLDLEYIDFDLEQVLQNLADMVLFRANEKGLEIIFDIAPEVPLSLVGDPLRLEQVLVNLVNNAVKFTDKGSVNVKIRVKSTESEKTELLFAVEDTGIGLKEEQRNNLFKAFSQADVSTSRKYGGSGLGLAICKKITQMMDGEIWVESEYGKGSIFFFTAVIDKQLIQKKDQMRHAFEVAGDNVMIACKNVKTASGLKSMLGDFGFRIRRTCSYTDLKGKLEKISSGDPFWLLFLDWDLVKASDTPADDMIYYNDRFENLVILSTPFHEDELREHWDKDKLPYVLMHKPVNYSILFDTLMDAMGGIDYSQQDAGPKKKNYREFLLNEKPLKLLMVEDNETNRELTVELLAMADITTDAAVNGQEALDLANNQNGKCPYDIILMDIHMPGMNGYTATRRLKRIEGWKDVPVVAMTAEALGDVEAQCLQAGMTGLVAKPIDPDDLFRVIYRLVFGEPESADQALQHTEKGREYKFPKIEGLDVQAGIRRMGGRSDLYSRLLKGFCHDYSDFKERLGQLIRDNETEDLARTLHSLKGIVGTMEASGLYQLAQKTEKAFKEDNPAFNSLKDKLSKEVCRQIKQINKKI</sequence>
<reference evidence="24 25" key="1">
    <citation type="submission" date="2018-05" db="EMBL/GenBank/DDBJ databases">
        <title>Marinilabilia rubrum sp. nov., isolated from saltern sediment.</title>
        <authorList>
            <person name="Zhang R."/>
        </authorList>
    </citation>
    <scope>NUCLEOTIDE SEQUENCE [LARGE SCALE GENOMIC DNA]</scope>
    <source>
        <strain evidence="24 25">WTE16</strain>
    </source>
</reference>
<evidence type="ECO:0000256" key="4">
    <source>
        <dbReference type="ARBA" id="ARBA00022475"/>
    </source>
</evidence>
<dbReference type="OrthoDB" id="9796457at2"/>
<evidence type="ECO:0000256" key="16">
    <source>
        <dbReference type="PROSITE-ProRule" id="PRU00110"/>
    </source>
</evidence>
<dbReference type="InterPro" id="IPR013656">
    <property type="entry name" value="PAS_4"/>
</dbReference>
<dbReference type="PANTHER" id="PTHR45339">
    <property type="entry name" value="HYBRID SIGNAL TRANSDUCTION HISTIDINE KINASE J"/>
    <property type="match status" value="1"/>
</dbReference>
<dbReference type="InterPro" id="IPR029016">
    <property type="entry name" value="GAF-like_dom_sf"/>
</dbReference>
<dbReference type="Gene3D" id="1.10.287.130">
    <property type="match status" value="1"/>
</dbReference>
<feature type="modified residue" description="4-aspartylphosphate" evidence="17">
    <location>
        <position position="1226"/>
    </location>
</feature>
<keyword evidence="12" id="KW-0902">Two-component regulatory system</keyword>
<dbReference type="InterPro" id="IPR013655">
    <property type="entry name" value="PAS_fold_3"/>
</dbReference>
<gene>
    <name evidence="24" type="ORF">DDZ16_14455</name>
</gene>
<feature type="transmembrane region" description="Helical" evidence="18">
    <location>
        <begin position="20"/>
        <end position="41"/>
    </location>
</feature>
<dbReference type="Pfam" id="PF02518">
    <property type="entry name" value="HATPase_c"/>
    <property type="match status" value="1"/>
</dbReference>
<dbReference type="Gene3D" id="3.30.450.20">
    <property type="entry name" value="PAS domain"/>
    <property type="match status" value="2"/>
</dbReference>
<evidence type="ECO:0000256" key="12">
    <source>
        <dbReference type="ARBA" id="ARBA00023012"/>
    </source>
</evidence>